<gene>
    <name evidence="1" type="ORF">F0262_23220</name>
</gene>
<evidence type="ECO:0000313" key="1">
    <source>
        <dbReference type="EMBL" id="NOH50937.1"/>
    </source>
</evidence>
<reference evidence="1 2" key="1">
    <citation type="submission" date="2019-08" db="EMBL/GenBank/DDBJ databases">
        <title>Draft genome sequencing and comparative genomics of hatchery-associated Vibrios.</title>
        <authorList>
            <person name="Kehlet-Delgado H."/>
            <person name="Mueller R.S."/>
        </authorList>
    </citation>
    <scope>NUCLEOTIDE SEQUENCE [LARGE SCALE GENOMIC DNA]</scope>
    <source>
        <strain evidence="1 2">00-78-3</strain>
    </source>
</reference>
<protein>
    <submittedName>
        <fullName evidence="1">Uncharacterized protein</fullName>
    </submittedName>
</protein>
<comment type="caution">
    <text evidence="1">The sequence shown here is derived from an EMBL/GenBank/DDBJ whole genome shotgun (WGS) entry which is preliminary data.</text>
</comment>
<dbReference type="AlphaFoldDB" id="A0A7Y4E464"/>
<name>A0A7Y4E464_9VIBR</name>
<dbReference type="EMBL" id="VTYN01000042">
    <property type="protein sequence ID" value="NOH50937.1"/>
    <property type="molecule type" value="Genomic_DNA"/>
</dbReference>
<evidence type="ECO:0000313" key="2">
    <source>
        <dbReference type="Proteomes" id="UP000572072"/>
    </source>
</evidence>
<dbReference type="Proteomes" id="UP000572072">
    <property type="component" value="Unassembled WGS sequence"/>
</dbReference>
<accession>A0A7Y4E464</accession>
<proteinExistence type="predicted"/>
<sequence>MQTVLRCLLAHSEKRKAKSEKRKAKSEKRKAKTILEGWRVCVNPFCFLGFGSFYLSKDKFYLNVLH</sequence>
<organism evidence="1 2">
    <name type="scientific">Vibrio rotiferianus</name>
    <dbReference type="NCBI Taxonomy" id="190895"/>
    <lineage>
        <taxon>Bacteria</taxon>
        <taxon>Pseudomonadati</taxon>
        <taxon>Pseudomonadota</taxon>
        <taxon>Gammaproteobacteria</taxon>
        <taxon>Vibrionales</taxon>
        <taxon>Vibrionaceae</taxon>
        <taxon>Vibrio</taxon>
    </lineage>
</organism>